<name>A0A0E3LPV2_METBA</name>
<gene>
    <name evidence="2" type="ORF">MSBR2_0650</name>
</gene>
<keyword evidence="2" id="KW-0808">Transferase</keyword>
<organism evidence="2 3">
    <name type="scientific">Methanosarcina barkeri 227</name>
    <dbReference type="NCBI Taxonomy" id="1434106"/>
    <lineage>
        <taxon>Archaea</taxon>
        <taxon>Methanobacteriati</taxon>
        <taxon>Methanobacteriota</taxon>
        <taxon>Stenosarchaea group</taxon>
        <taxon>Methanomicrobia</taxon>
        <taxon>Methanosarcinales</taxon>
        <taxon>Methanosarcinaceae</taxon>
        <taxon>Methanosarcina</taxon>
    </lineage>
</organism>
<dbReference type="PANTHER" id="PTHR43617">
    <property type="entry name" value="L-AMINO ACID N-ACETYLTRANSFERASE"/>
    <property type="match status" value="1"/>
</dbReference>
<dbReference type="PATRIC" id="fig|1434106.5.peg.810"/>
<dbReference type="InterPro" id="IPR000182">
    <property type="entry name" value="GNAT_dom"/>
</dbReference>
<evidence type="ECO:0000313" key="3">
    <source>
        <dbReference type="Proteomes" id="UP000033079"/>
    </source>
</evidence>
<dbReference type="PROSITE" id="PS51186">
    <property type="entry name" value="GNAT"/>
    <property type="match status" value="1"/>
</dbReference>
<dbReference type="EC" id="2.3.1.-" evidence="2"/>
<dbReference type="InterPro" id="IPR050276">
    <property type="entry name" value="MshD_Acetyltransferase"/>
</dbReference>
<sequence length="189" mass="22171">MGLTQIQVTFNVYVTSFERLVKDIITNLFIRKWIQIEKKNVVSVEDSMLPEIIRIQSESFGTKSQNGVKRYSKRMKKIFYVTKSYDQVVGYCIYYLKPVLSLKGFKKKSVIYSISIDKDFRRKHHGENLLKESIKEMRLNGISSILLYANTENLPAIKLYEKVGFKKIKEIKDICGSKETCYEMELRIL</sequence>
<dbReference type="AlphaFoldDB" id="A0A0E3LPV2"/>
<dbReference type="PANTHER" id="PTHR43617:SF34">
    <property type="entry name" value="PUTATIVE-RELATED"/>
    <property type="match status" value="1"/>
</dbReference>
<dbReference type="Pfam" id="PF00583">
    <property type="entry name" value="Acetyltransf_1"/>
    <property type="match status" value="1"/>
</dbReference>
<dbReference type="CDD" id="cd04301">
    <property type="entry name" value="NAT_SF"/>
    <property type="match status" value="1"/>
</dbReference>
<keyword evidence="2" id="KW-0012">Acyltransferase</keyword>
<dbReference type="EMBL" id="CP009530">
    <property type="protein sequence ID" value="AKB57166.1"/>
    <property type="molecule type" value="Genomic_DNA"/>
</dbReference>
<protein>
    <submittedName>
        <fullName evidence="2">Ribosomal-protein-S18p-alanine acetyltransferase</fullName>
        <ecNumber evidence="2">2.3.1.-</ecNumber>
    </submittedName>
</protein>
<dbReference type="KEGG" id="mbar:MSBR2_0650"/>
<proteinExistence type="predicted"/>
<dbReference type="SUPFAM" id="SSF55729">
    <property type="entry name" value="Acyl-CoA N-acyltransferases (Nat)"/>
    <property type="match status" value="1"/>
</dbReference>
<evidence type="ECO:0000259" key="1">
    <source>
        <dbReference type="PROSITE" id="PS51186"/>
    </source>
</evidence>
<evidence type="ECO:0000313" key="2">
    <source>
        <dbReference type="EMBL" id="AKB57166.1"/>
    </source>
</evidence>
<feature type="domain" description="N-acetyltransferase" evidence="1">
    <location>
        <begin position="39"/>
        <end position="189"/>
    </location>
</feature>
<dbReference type="Proteomes" id="UP000033079">
    <property type="component" value="Chromosome"/>
</dbReference>
<dbReference type="Gene3D" id="3.40.630.30">
    <property type="match status" value="1"/>
</dbReference>
<accession>A0A0E3LPV2</accession>
<reference evidence="2 3" key="1">
    <citation type="submission" date="2014-07" db="EMBL/GenBank/DDBJ databases">
        <title>Methanogenic archaea and the global carbon cycle.</title>
        <authorList>
            <person name="Henriksen J.R."/>
            <person name="Luke J."/>
            <person name="Reinhart S."/>
            <person name="Benedict M.N."/>
            <person name="Youngblut N.D."/>
            <person name="Metcalf M.E."/>
            <person name="Whitaker R.J."/>
            <person name="Metcalf W.W."/>
        </authorList>
    </citation>
    <scope>NUCLEOTIDE SEQUENCE [LARGE SCALE GENOMIC DNA]</scope>
    <source>
        <strain evidence="2 3">227</strain>
    </source>
</reference>
<dbReference type="InterPro" id="IPR016181">
    <property type="entry name" value="Acyl_CoA_acyltransferase"/>
</dbReference>
<dbReference type="HOGENOM" id="CLU_013985_8_0_2"/>
<dbReference type="GO" id="GO:0016747">
    <property type="term" value="F:acyltransferase activity, transferring groups other than amino-acyl groups"/>
    <property type="evidence" value="ECO:0007669"/>
    <property type="project" value="InterPro"/>
</dbReference>